<dbReference type="EMBL" id="ML122262">
    <property type="protein sequence ID" value="RPD61424.1"/>
    <property type="molecule type" value="Genomic_DNA"/>
</dbReference>
<feature type="compositionally biased region" description="Basic residues" evidence="1">
    <location>
        <begin position="65"/>
        <end position="76"/>
    </location>
</feature>
<feature type="region of interest" description="Disordered" evidence="1">
    <location>
        <begin position="46"/>
        <end position="76"/>
    </location>
</feature>
<name>A0A5C2SE06_9APHY</name>
<accession>A0A5C2SE06</accession>
<dbReference type="AlphaFoldDB" id="A0A5C2SE06"/>
<proteinExistence type="predicted"/>
<reference evidence="2" key="1">
    <citation type="journal article" date="2018" name="Genome Biol. Evol.">
        <title>Genomics and development of Lentinus tigrinus, a white-rot wood-decaying mushroom with dimorphic fruiting bodies.</title>
        <authorList>
            <person name="Wu B."/>
            <person name="Xu Z."/>
            <person name="Knudson A."/>
            <person name="Carlson A."/>
            <person name="Chen N."/>
            <person name="Kovaka S."/>
            <person name="LaButti K."/>
            <person name="Lipzen A."/>
            <person name="Pennachio C."/>
            <person name="Riley R."/>
            <person name="Schakwitz W."/>
            <person name="Umezawa K."/>
            <person name="Ohm R.A."/>
            <person name="Grigoriev I.V."/>
            <person name="Nagy L.G."/>
            <person name="Gibbons J."/>
            <person name="Hibbett D."/>
        </authorList>
    </citation>
    <scope>NUCLEOTIDE SEQUENCE [LARGE SCALE GENOMIC DNA]</scope>
    <source>
        <strain evidence="2">ALCF2SS1-6</strain>
    </source>
</reference>
<evidence type="ECO:0000256" key="1">
    <source>
        <dbReference type="SAM" id="MobiDB-lite"/>
    </source>
</evidence>
<keyword evidence="3" id="KW-1185">Reference proteome</keyword>
<protein>
    <submittedName>
        <fullName evidence="2">Uncharacterized protein</fullName>
    </submittedName>
</protein>
<organism evidence="2 3">
    <name type="scientific">Lentinus tigrinus ALCF2SS1-6</name>
    <dbReference type="NCBI Taxonomy" id="1328759"/>
    <lineage>
        <taxon>Eukaryota</taxon>
        <taxon>Fungi</taxon>
        <taxon>Dikarya</taxon>
        <taxon>Basidiomycota</taxon>
        <taxon>Agaricomycotina</taxon>
        <taxon>Agaricomycetes</taxon>
        <taxon>Polyporales</taxon>
        <taxon>Polyporaceae</taxon>
        <taxon>Lentinus</taxon>
    </lineage>
</organism>
<evidence type="ECO:0000313" key="2">
    <source>
        <dbReference type="EMBL" id="RPD61424.1"/>
    </source>
</evidence>
<sequence>MPLGNPRPPSGWLYLATDVPVRPSCLFVLTSRCARCEEHVSPHKNARRGDARRRGTPCQWEQRTSRTHRGRQPAGARMKRLRMLHFHNTSEQRPPVESHPSFKLKACDAREPLRRSQTRRTKSGRLRRTYTIFPTRNPIKAEREVLVREGCC</sequence>
<evidence type="ECO:0000313" key="3">
    <source>
        <dbReference type="Proteomes" id="UP000313359"/>
    </source>
</evidence>
<dbReference type="Proteomes" id="UP000313359">
    <property type="component" value="Unassembled WGS sequence"/>
</dbReference>
<gene>
    <name evidence="2" type="ORF">L227DRAFT_68602</name>
</gene>